<accession>A0A0G2Z5Y5</accession>
<dbReference type="EMBL" id="CP011232">
    <property type="protein sequence ID" value="AKI97020.1"/>
    <property type="molecule type" value="Genomic_DNA"/>
</dbReference>
<gene>
    <name evidence="2" type="ORF">IX53_03365</name>
</gene>
<dbReference type="KEGG" id="kpf:IX53_03365"/>
<feature type="transmembrane region" description="Helical" evidence="1">
    <location>
        <begin position="107"/>
        <end position="130"/>
    </location>
</feature>
<proteinExistence type="predicted"/>
<evidence type="ECO:0000313" key="2">
    <source>
        <dbReference type="EMBL" id="AKI97020.1"/>
    </source>
</evidence>
<keyword evidence="1" id="KW-0472">Membrane</keyword>
<evidence type="ECO:0000313" key="3">
    <source>
        <dbReference type="Proteomes" id="UP000035159"/>
    </source>
</evidence>
<keyword evidence="1" id="KW-1133">Transmembrane helix</keyword>
<sequence>MVYVVLGDAMIVFGIFFGLFSGGSAFASVFFGTEESSIVVTLVMAALLFFTGILIQFAGITRNKFFSLSAFVLSLILLILYCTETVMDGLNWWLAPLQELLDSSGKIGWIGNIVGAFVLTAFILLPAVILQLGRKNKAA</sequence>
<dbReference type="Proteomes" id="UP000035159">
    <property type="component" value="Chromosome"/>
</dbReference>
<keyword evidence="1" id="KW-0812">Transmembrane</keyword>
<dbReference type="OrthoDB" id="46165at2"/>
<dbReference type="AlphaFoldDB" id="A0A0G2Z5Y5"/>
<protein>
    <submittedName>
        <fullName evidence="2">Uncharacterized protein</fullName>
    </submittedName>
</protein>
<dbReference type="PATRIC" id="fig|1330330.3.peg.672"/>
<name>A0A0G2Z5Y5_9BACT</name>
<feature type="transmembrane region" description="Helical" evidence="1">
    <location>
        <begin position="38"/>
        <end position="58"/>
    </location>
</feature>
<organism evidence="2 3">
    <name type="scientific">Kosmotoga pacifica</name>
    <dbReference type="NCBI Taxonomy" id="1330330"/>
    <lineage>
        <taxon>Bacteria</taxon>
        <taxon>Thermotogati</taxon>
        <taxon>Thermotogota</taxon>
        <taxon>Thermotogae</taxon>
        <taxon>Kosmotogales</taxon>
        <taxon>Kosmotogaceae</taxon>
        <taxon>Kosmotoga</taxon>
    </lineage>
</organism>
<dbReference type="RefSeq" id="WP_047754155.1">
    <property type="nucleotide sequence ID" value="NZ_CAJUHA010000019.1"/>
</dbReference>
<reference evidence="2 3" key="1">
    <citation type="submission" date="2015-04" db="EMBL/GenBank/DDBJ databases">
        <title>Complete Genome Sequence of Kosmotoga pacifica SLHLJ1.</title>
        <authorList>
            <person name="Jiang L.J."/>
            <person name="Shao Z.Z."/>
            <person name="Jebbar M."/>
        </authorList>
    </citation>
    <scope>NUCLEOTIDE SEQUENCE [LARGE SCALE GENOMIC DNA]</scope>
    <source>
        <strain evidence="2 3">SLHLJ1</strain>
    </source>
</reference>
<feature type="transmembrane region" description="Helical" evidence="1">
    <location>
        <begin position="12"/>
        <end position="32"/>
    </location>
</feature>
<feature type="transmembrane region" description="Helical" evidence="1">
    <location>
        <begin position="65"/>
        <end position="87"/>
    </location>
</feature>
<evidence type="ECO:0000256" key="1">
    <source>
        <dbReference type="SAM" id="Phobius"/>
    </source>
</evidence>
<keyword evidence="3" id="KW-1185">Reference proteome</keyword>